<dbReference type="Proteomes" id="UP001432146">
    <property type="component" value="Unassembled WGS sequence"/>
</dbReference>
<gene>
    <name evidence="2" type="ORF">QLX08_006030</name>
</gene>
<evidence type="ECO:0000313" key="2">
    <source>
        <dbReference type="EMBL" id="KAK9301742.1"/>
    </source>
</evidence>
<keyword evidence="3" id="KW-1185">Reference proteome</keyword>
<organism evidence="2 3">
    <name type="scientific">Tetragonisca angustula</name>
    <dbReference type="NCBI Taxonomy" id="166442"/>
    <lineage>
        <taxon>Eukaryota</taxon>
        <taxon>Metazoa</taxon>
        <taxon>Ecdysozoa</taxon>
        <taxon>Arthropoda</taxon>
        <taxon>Hexapoda</taxon>
        <taxon>Insecta</taxon>
        <taxon>Pterygota</taxon>
        <taxon>Neoptera</taxon>
        <taxon>Endopterygota</taxon>
        <taxon>Hymenoptera</taxon>
        <taxon>Apocrita</taxon>
        <taxon>Aculeata</taxon>
        <taxon>Apoidea</taxon>
        <taxon>Anthophila</taxon>
        <taxon>Apidae</taxon>
        <taxon>Tetragonisca</taxon>
    </lineage>
</organism>
<protein>
    <submittedName>
        <fullName evidence="2">Uncharacterized protein</fullName>
    </submittedName>
</protein>
<dbReference type="EMBL" id="JAWNGG020000107">
    <property type="protein sequence ID" value="KAK9301742.1"/>
    <property type="molecule type" value="Genomic_DNA"/>
</dbReference>
<evidence type="ECO:0000313" key="3">
    <source>
        <dbReference type="Proteomes" id="UP001432146"/>
    </source>
</evidence>
<feature type="compositionally biased region" description="Basic and acidic residues" evidence="1">
    <location>
        <begin position="97"/>
        <end position="112"/>
    </location>
</feature>
<proteinExistence type="predicted"/>
<comment type="caution">
    <text evidence="2">The sequence shown here is derived from an EMBL/GenBank/DDBJ whole genome shotgun (WGS) entry which is preliminary data.</text>
</comment>
<dbReference type="AlphaFoldDB" id="A0AAW0ZVV9"/>
<accession>A0AAW0ZVV9</accession>
<reference evidence="2 3" key="1">
    <citation type="submission" date="2024-05" db="EMBL/GenBank/DDBJ databases">
        <title>The nuclear and mitochondrial genome assemblies of Tetragonisca angustula (Apidae: Meliponini), a tiny yet remarkable pollinator in the Neotropics.</title>
        <authorList>
            <person name="Ferrari R."/>
            <person name="Ricardo P.C."/>
            <person name="Dias F.C."/>
            <person name="Araujo N.S."/>
            <person name="Soares D.O."/>
            <person name="Zhou Q.-S."/>
            <person name="Zhu C.-D."/>
            <person name="Coutinho L."/>
            <person name="Airas M.C."/>
            <person name="Batista T.M."/>
        </authorList>
    </citation>
    <scope>NUCLEOTIDE SEQUENCE [LARGE SCALE GENOMIC DNA]</scope>
    <source>
        <strain evidence="2">ASF017062</strain>
        <tissue evidence="2">Abdomen</tissue>
    </source>
</reference>
<evidence type="ECO:0000256" key="1">
    <source>
        <dbReference type="SAM" id="MobiDB-lite"/>
    </source>
</evidence>
<name>A0AAW0ZVV9_9HYME</name>
<sequence>MQQESTQSEAIRVYCTNDQQVTHGIRASRASCVASHFIDVAAEKSTSGVSARDPVCVALADRMKERCLFEAGVAGGIIPGQQSWRKINTRTGPKHRLGIDTRAGKMEERGAA</sequence>
<feature type="region of interest" description="Disordered" evidence="1">
    <location>
        <begin position="84"/>
        <end position="112"/>
    </location>
</feature>